<sequence length="74" mass="7595">MRAKMRALTMIALAALLLAGCGQKGPLYMPADSQGDNAAVVNEKASETASDDTNDQTGESTPVDAAPDAPEDES</sequence>
<reference evidence="9 10" key="1">
    <citation type="submission" date="2018-06" db="EMBL/GenBank/DDBJ databases">
        <title>Comparative analysis of microorganisms from saline springs in Andes Mountain Range, Colombia.</title>
        <authorList>
            <person name="Rubin E."/>
        </authorList>
    </citation>
    <scope>NUCLEOTIDE SEQUENCE [LARGE SCALE GENOMIC DNA]</scope>
    <source>
        <strain evidence="9 10">USBA-857</strain>
    </source>
</reference>
<keyword evidence="6 9" id="KW-0449">Lipoprotein</keyword>
<keyword evidence="4" id="KW-0564">Palmitate</keyword>
<accession>A0A328XGS4</accession>
<feature type="signal peptide" evidence="8">
    <location>
        <begin position="1"/>
        <end position="24"/>
    </location>
</feature>
<evidence type="ECO:0000256" key="2">
    <source>
        <dbReference type="ARBA" id="ARBA00022729"/>
    </source>
</evidence>
<dbReference type="Pfam" id="PF13627">
    <property type="entry name" value="LptM_cons"/>
    <property type="match status" value="1"/>
</dbReference>
<dbReference type="AlphaFoldDB" id="A0A328XGS4"/>
<evidence type="ECO:0000256" key="1">
    <source>
        <dbReference type="ARBA" id="ARBA00004459"/>
    </source>
</evidence>
<feature type="chain" id="PRO_5016468781" evidence="8">
    <location>
        <begin position="25"/>
        <end position="74"/>
    </location>
</feature>
<evidence type="ECO:0000313" key="9">
    <source>
        <dbReference type="EMBL" id="RAR58587.1"/>
    </source>
</evidence>
<evidence type="ECO:0000256" key="3">
    <source>
        <dbReference type="ARBA" id="ARBA00023136"/>
    </source>
</evidence>
<keyword evidence="3" id="KW-0472">Membrane</keyword>
<evidence type="ECO:0000256" key="7">
    <source>
        <dbReference type="SAM" id="MobiDB-lite"/>
    </source>
</evidence>
<keyword evidence="2 8" id="KW-0732">Signal</keyword>
<proteinExistence type="predicted"/>
<evidence type="ECO:0000256" key="6">
    <source>
        <dbReference type="ARBA" id="ARBA00023288"/>
    </source>
</evidence>
<dbReference type="InterPro" id="IPR032831">
    <property type="entry name" value="LptM_cons"/>
</dbReference>
<organism evidence="9 10">
    <name type="scientific">Onishia taeanensis</name>
    <dbReference type="NCBI Taxonomy" id="284577"/>
    <lineage>
        <taxon>Bacteria</taxon>
        <taxon>Pseudomonadati</taxon>
        <taxon>Pseudomonadota</taxon>
        <taxon>Gammaproteobacteria</taxon>
        <taxon>Oceanospirillales</taxon>
        <taxon>Halomonadaceae</taxon>
        <taxon>Onishia</taxon>
    </lineage>
</organism>
<protein>
    <submittedName>
        <fullName evidence="9">Putative lipoprotein</fullName>
    </submittedName>
</protein>
<dbReference type="GO" id="GO:0009279">
    <property type="term" value="C:cell outer membrane"/>
    <property type="evidence" value="ECO:0007669"/>
    <property type="project" value="UniProtKB-SubCell"/>
</dbReference>
<evidence type="ECO:0000313" key="10">
    <source>
        <dbReference type="Proteomes" id="UP000249700"/>
    </source>
</evidence>
<dbReference type="Proteomes" id="UP000249700">
    <property type="component" value="Unassembled WGS sequence"/>
</dbReference>
<evidence type="ECO:0000256" key="8">
    <source>
        <dbReference type="SAM" id="SignalP"/>
    </source>
</evidence>
<comment type="subcellular location">
    <subcellularLocation>
        <location evidence="1">Cell outer membrane</location>
        <topology evidence="1">Lipid-anchor</topology>
    </subcellularLocation>
</comment>
<keyword evidence="5" id="KW-0998">Cell outer membrane</keyword>
<dbReference type="PROSITE" id="PS51257">
    <property type="entry name" value="PROKAR_LIPOPROTEIN"/>
    <property type="match status" value="1"/>
</dbReference>
<dbReference type="NCBIfam" id="NF047847">
    <property type="entry name" value="SS_mature_LptM"/>
    <property type="match status" value="1"/>
</dbReference>
<comment type="caution">
    <text evidence="9">The sequence shown here is derived from an EMBL/GenBank/DDBJ whole genome shotgun (WGS) entry which is preliminary data.</text>
</comment>
<evidence type="ECO:0000256" key="4">
    <source>
        <dbReference type="ARBA" id="ARBA00023139"/>
    </source>
</evidence>
<gene>
    <name evidence="9" type="ORF">BCL93_11173</name>
</gene>
<dbReference type="EMBL" id="QLSX01000011">
    <property type="protein sequence ID" value="RAR58587.1"/>
    <property type="molecule type" value="Genomic_DNA"/>
</dbReference>
<name>A0A328XGS4_9GAMM</name>
<feature type="region of interest" description="Disordered" evidence="7">
    <location>
        <begin position="31"/>
        <end position="74"/>
    </location>
</feature>
<evidence type="ECO:0000256" key="5">
    <source>
        <dbReference type="ARBA" id="ARBA00023237"/>
    </source>
</evidence>